<dbReference type="Proteomes" id="UP000199315">
    <property type="component" value="Unassembled WGS sequence"/>
</dbReference>
<organism evidence="2 3">
    <name type="scientific">Anaerobium acetethylicum</name>
    <dbReference type="NCBI Taxonomy" id="1619234"/>
    <lineage>
        <taxon>Bacteria</taxon>
        <taxon>Bacillati</taxon>
        <taxon>Bacillota</taxon>
        <taxon>Clostridia</taxon>
        <taxon>Lachnospirales</taxon>
        <taxon>Lachnospiraceae</taxon>
        <taxon>Anaerobium</taxon>
    </lineage>
</organism>
<evidence type="ECO:0000313" key="2">
    <source>
        <dbReference type="EMBL" id="SCP97817.1"/>
    </source>
</evidence>
<evidence type="ECO:0000256" key="1">
    <source>
        <dbReference type="SAM" id="Coils"/>
    </source>
</evidence>
<accession>A0A1D3TUQ3</accession>
<reference evidence="2 3" key="1">
    <citation type="submission" date="2016-09" db="EMBL/GenBank/DDBJ databases">
        <authorList>
            <person name="Capua I."/>
            <person name="De Benedictis P."/>
            <person name="Joannis T."/>
            <person name="Lombin L.H."/>
            <person name="Cattoli G."/>
        </authorList>
    </citation>
    <scope>NUCLEOTIDE SEQUENCE [LARGE SCALE GENOMIC DNA]</scope>
    <source>
        <strain evidence="2 3">GluBS11</strain>
    </source>
</reference>
<keyword evidence="1" id="KW-0175">Coiled coil</keyword>
<protein>
    <recommendedName>
        <fullName evidence="4">FlgN protein</fullName>
    </recommendedName>
</protein>
<evidence type="ECO:0008006" key="4">
    <source>
        <dbReference type="Google" id="ProtNLM"/>
    </source>
</evidence>
<dbReference type="EMBL" id="FMKA01000014">
    <property type="protein sequence ID" value="SCP97817.1"/>
    <property type="molecule type" value="Genomic_DNA"/>
</dbReference>
<keyword evidence="3" id="KW-1185">Reference proteome</keyword>
<dbReference type="OrthoDB" id="9798495at2"/>
<feature type="coiled-coil region" evidence="1">
    <location>
        <begin position="68"/>
        <end position="95"/>
    </location>
</feature>
<evidence type="ECO:0000313" key="3">
    <source>
        <dbReference type="Proteomes" id="UP000199315"/>
    </source>
</evidence>
<sequence length="160" mass="19146">MEMMGNYMDIMIRSLEKKNGILEQMLELNEEQGRMLAEPKLDEEAFRESVRKKSEMVEEIRLQDAGFEKLYERVKSELLRNRDKYREEIQEMKSLVALVMDHTVSVRNLEERNKTSLQNRFWREKQEIRQAKKTTRAAASYLKSSGLMGYVEPQFMDRKK</sequence>
<name>A0A1D3TUQ3_9FIRM</name>
<dbReference type="AlphaFoldDB" id="A0A1D3TUQ3"/>
<proteinExistence type="predicted"/>
<dbReference type="STRING" id="1619234.SAMN05421730_101419"/>
<gene>
    <name evidence="2" type="ORF">SAMN05421730_101419</name>
</gene>
<dbReference type="RefSeq" id="WP_091234317.1">
    <property type="nucleotide sequence ID" value="NZ_FMKA01000014.1"/>
</dbReference>